<evidence type="ECO:0000256" key="4">
    <source>
        <dbReference type="ARBA" id="ARBA00023004"/>
    </source>
</evidence>
<accession>A0A550JCZ4</accession>
<dbReference type="InterPro" id="IPR050572">
    <property type="entry name" value="Fe-S_Ferredoxin"/>
</dbReference>
<dbReference type="NCBIfam" id="NF038196">
    <property type="entry name" value="ferrodoxin_EFR1"/>
    <property type="match status" value="1"/>
</dbReference>
<dbReference type="Gene3D" id="3.40.50.360">
    <property type="match status" value="1"/>
</dbReference>
<dbReference type="PROSITE" id="PS00201">
    <property type="entry name" value="FLAVODOXIN"/>
    <property type="match status" value="1"/>
</dbReference>
<evidence type="ECO:0000256" key="2">
    <source>
        <dbReference type="ARBA" id="ARBA00022485"/>
    </source>
</evidence>
<evidence type="ECO:0000256" key="3">
    <source>
        <dbReference type="ARBA" id="ARBA00022723"/>
    </source>
</evidence>
<dbReference type="InterPro" id="IPR047964">
    <property type="entry name" value="EFR1-like"/>
</dbReference>
<dbReference type="GO" id="GO:0046872">
    <property type="term" value="F:metal ion binding"/>
    <property type="evidence" value="ECO:0007669"/>
    <property type="project" value="UniProtKB-KW"/>
</dbReference>
<feature type="domain" description="4Fe-4S ferredoxin-type" evidence="6">
    <location>
        <begin position="227"/>
        <end position="253"/>
    </location>
</feature>
<dbReference type="PANTHER" id="PTHR43687:SF1">
    <property type="entry name" value="FERREDOXIN III"/>
    <property type="match status" value="1"/>
</dbReference>
<dbReference type="Proteomes" id="UP000317155">
    <property type="component" value="Unassembled WGS sequence"/>
</dbReference>
<dbReference type="Gene3D" id="3.30.70.20">
    <property type="match status" value="1"/>
</dbReference>
<dbReference type="InterPro" id="IPR029039">
    <property type="entry name" value="Flavoprotein-like_sf"/>
</dbReference>
<keyword evidence="2" id="KW-0004">4Fe-4S</keyword>
<evidence type="ECO:0000256" key="5">
    <source>
        <dbReference type="ARBA" id="ARBA00023014"/>
    </source>
</evidence>
<dbReference type="GO" id="GO:0010181">
    <property type="term" value="F:FMN binding"/>
    <property type="evidence" value="ECO:0007669"/>
    <property type="project" value="InterPro"/>
</dbReference>
<proteinExistence type="predicted"/>
<dbReference type="EMBL" id="VJVV01000006">
    <property type="protein sequence ID" value="TRO81119.1"/>
    <property type="molecule type" value="Genomic_DNA"/>
</dbReference>
<dbReference type="Pfam" id="PF12838">
    <property type="entry name" value="Fer4_7"/>
    <property type="match status" value="1"/>
</dbReference>
<feature type="domain" description="4Fe-4S ferredoxin-type" evidence="6">
    <location>
        <begin position="197"/>
        <end position="226"/>
    </location>
</feature>
<comment type="cofactor">
    <cofactor evidence="1">
        <name>FMN</name>
        <dbReference type="ChEBI" id="CHEBI:58210"/>
    </cofactor>
</comment>
<dbReference type="GO" id="GO:0009055">
    <property type="term" value="F:electron transfer activity"/>
    <property type="evidence" value="ECO:0007669"/>
    <property type="project" value="InterPro"/>
</dbReference>
<dbReference type="PROSITE" id="PS00198">
    <property type="entry name" value="4FE4S_FER_1"/>
    <property type="match status" value="2"/>
</dbReference>
<dbReference type="InterPro" id="IPR017900">
    <property type="entry name" value="4Fe4S_Fe_S_CS"/>
</dbReference>
<evidence type="ECO:0000256" key="1">
    <source>
        <dbReference type="ARBA" id="ARBA00001917"/>
    </source>
</evidence>
<sequence length="276" mass="29644">MTITHRIVYFSPAGTTRQVAEAIGDFLRDRGQSVSLLDLARRQNPAASFVSDAQPFCLWLGSPVYCDHAVPLVEDFVRSLPATSGFAVPFVTWGAVTSGLALPEMAACLTEPGFAVLGAAKVLAEHSSLWQSFQPLAAGRPNAGDLNRIEALVESVLTKIARGRTEILPAERLDYLPPALKAQSAAKSLAAIKAMQPLRAADKNICTRCGECVQICPVEAIRLDPFPVIDDSCILCQQCTRHCPVGAYPYDGAAVETRIQTMAKESAEAKETGIFL</sequence>
<keyword evidence="4" id="KW-0408">Iron</keyword>
<dbReference type="SUPFAM" id="SSF52218">
    <property type="entry name" value="Flavoproteins"/>
    <property type="match status" value="1"/>
</dbReference>
<dbReference type="PROSITE" id="PS51379">
    <property type="entry name" value="4FE4S_FER_2"/>
    <property type="match status" value="2"/>
</dbReference>
<evidence type="ECO:0000313" key="7">
    <source>
        <dbReference type="EMBL" id="TRO81119.1"/>
    </source>
</evidence>
<protein>
    <submittedName>
        <fullName evidence="7">4Fe-4S dicluster domain-containing protein</fullName>
    </submittedName>
</protein>
<keyword evidence="3" id="KW-0479">Metal-binding</keyword>
<reference evidence="7 8" key="1">
    <citation type="submission" date="2019-07" db="EMBL/GenBank/DDBJ databases">
        <title>Insights of Desulfuromonas acetexigens electromicrobiology.</title>
        <authorList>
            <person name="Katuri K."/>
            <person name="Sapireddy V."/>
            <person name="Shaw D.R."/>
            <person name="Saikaly P."/>
        </authorList>
    </citation>
    <scope>NUCLEOTIDE SEQUENCE [LARGE SCALE GENOMIC DNA]</scope>
    <source>
        <strain evidence="7 8">2873</strain>
    </source>
</reference>
<keyword evidence="5" id="KW-0411">Iron-sulfur</keyword>
<organism evidence="7 8">
    <name type="scientific">Trichloromonas acetexigens</name>
    <dbReference type="NCBI Taxonomy" id="38815"/>
    <lineage>
        <taxon>Bacteria</taxon>
        <taxon>Pseudomonadati</taxon>
        <taxon>Thermodesulfobacteriota</taxon>
        <taxon>Desulfuromonadia</taxon>
        <taxon>Desulfuromonadales</taxon>
        <taxon>Trichloromonadaceae</taxon>
        <taxon>Trichloromonas</taxon>
    </lineage>
</organism>
<name>A0A550JCZ4_9BACT</name>
<evidence type="ECO:0000259" key="6">
    <source>
        <dbReference type="PROSITE" id="PS51379"/>
    </source>
</evidence>
<dbReference type="RefSeq" id="WP_092057846.1">
    <property type="nucleotide sequence ID" value="NZ_FOJJ01000038.1"/>
</dbReference>
<gene>
    <name evidence="7" type="ORF">FL622_09425</name>
</gene>
<dbReference type="AlphaFoldDB" id="A0A550JCZ4"/>
<dbReference type="GO" id="GO:0051539">
    <property type="term" value="F:4 iron, 4 sulfur cluster binding"/>
    <property type="evidence" value="ECO:0007669"/>
    <property type="project" value="UniProtKB-KW"/>
</dbReference>
<dbReference type="OrthoDB" id="9798098at2"/>
<dbReference type="PANTHER" id="PTHR43687">
    <property type="entry name" value="ADENYLYLSULFATE REDUCTASE, BETA SUBUNIT"/>
    <property type="match status" value="1"/>
</dbReference>
<dbReference type="SUPFAM" id="SSF54862">
    <property type="entry name" value="4Fe-4S ferredoxins"/>
    <property type="match status" value="1"/>
</dbReference>
<dbReference type="InterPro" id="IPR001226">
    <property type="entry name" value="Flavodoxin_CS"/>
</dbReference>
<comment type="caution">
    <text evidence="7">The sequence shown here is derived from an EMBL/GenBank/DDBJ whole genome shotgun (WGS) entry which is preliminary data.</text>
</comment>
<keyword evidence="8" id="KW-1185">Reference proteome</keyword>
<evidence type="ECO:0000313" key="8">
    <source>
        <dbReference type="Proteomes" id="UP000317155"/>
    </source>
</evidence>
<dbReference type="InterPro" id="IPR017896">
    <property type="entry name" value="4Fe4S_Fe-S-bd"/>
</dbReference>